<dbReference type="PANTHER" id="PTHR43793">
    <property type="entry name" value="FAD SYNTHASE"/>
    <property type="match status" value="1"/>
</dbReference>
<proteinExistence type="predicted"/>
<evidence type="ECO:0000313" key="6">
    <source>
        <dbReference type="EMBL" id="ANV79407.1"/>
    </source>
</evidence>
<feature type="domain" description="Cytidyltransferase-like" evidence="5">
    <location>
        <begin position="5"/>
        <end position="98"/>
    </location>
</feature>
<dbReference type="Pfam" id="PF01467">
    <property type="entry name" value="CTP_transf_like"/>
    <property type="match status" value="1"/>
</dbReference>
<dbReference type="Gene3D" id="3.40.50.620">
    <property type="entry name" value="HUPs"/>
    <property type="match status" value="1"/>
</dbReference>
<dbReference type="PANTHER" id="PTHR43793:SF1">
    <property type="entry name" value="FAD SYNTHASE"/>
    <property type="match status" value="1"/>
</dbReference>
<dbReference type="GO" id="GO:0016779">
    <property type="term" value="F:nucleotidyltransferase activity"/>
    <property type="evidence" value="ECO:0007669"/>
    <property type="project" value="UniProtKB-KW"/>
</dbReference>
<name>A0A1B1TAU4_9ARCH</name>
<sequence length="152" mass="16836">MVRVMAVGVFDLLHAGHLHYVEQAKSLGDELIVVVAHDDTVRKQKHEPVTNQELRRRMVEGLKPVDKAIVGNPPSIPIFDILDSVKPDVIALGYDQKHSRDAIKLGLENNGWGNVEVIRVEGLADDLDGTRKIIARILSLWSGETGGPYEED</sequence>
<dbReference type="InterPro" id="IPR004821">
    <property type="entry name" value="Cyt_trans-like"/>
</dbReference>
<evidence type="ECO:0000256" key="1">
    <source>
        <dbReference type="ARBA" id="ARBA00022679"/>
    </source>
</evidence>
<dbReference type="EMBL" id="KP211831">
    <property type="protein sequence ID" value="ANV79407.1"/>
    <property type="molecule type" value="Genomic_DNA"/>
</dbReference>
<reference evidence="6" key="2">
    <citation type="journal article" date="2015" name="ISME J.">
        <title>A new class of marine Euryarchaeota group II from the Mediterranean deep chlorophyll maximum.</title>
        <authorList>
            <person name="Martin-Cuadrado A.B."/>
            <person name="Garcia-Heredia I."/>
            <person name="Molto A.G."/>
            <person name="Lopez-Ubeda R."/>
            <person name="Kimes N."/>
            <person name="Lopez-Garcia P."/>
            <person name="Moreira D."/>
            <person name="Rodriguez-Valera F."/>
        </authorList>
    </citation>
    <scope>NUCLEOTIDE SEQUENCE</scope>
</reference>
<protein>
    <submittedName>
        <fullName evidence="6">Cytidylyltransferase, putative (RibL)</fullName>
    </submittedName>
</protein>
<keyword evidence="4" id="KW-0067">ATP-binding</keyword>
<evidence type="ECO:0000256" key="3">
    <source>
        <dbReference type="ARBA" id="ARBA00022741"/>
    </source>
</evidence>
<keyword evidence="2 6" id="KW-0548">Nucleotidyltransferase</keyword>
<dbReference type="InterPro" id="IPR050385">
    <property type="entry name" value="Archaeal_FAD_synthase"/>
</dbReference>
<evidence type="ECO:0000259" key="5">
    <source>
        <dbReference type="Pfam" id="PF01467"/>
    </source>
</evidence>
<dbReference type="GO" id="GO:0005524">
    <property type="term" value="F:ATP binding"/>
    <property type="evidence" value="ECO:0007669"/>
    <property type="project" value="UniProtKB-KW"/>
</dbReference>
<dbReference type="SUPFAM" id="SSF52374">
    <property type="entry name" value="Nucleotidylyl transferase"/>
    <property type="match status" value="1"/>
</dbReference>
<keyword evidence="1 6" id="KW-0808">Transferase</keyword>
<organism evidence="6">
    <name type="scientific">uncultured Poseidoniia archaeon</name>
    <dbReference type="NCBI Taxonomy" id="1697135"/>
    <lineage>
        <taxon>Archaea</taxon>
        <taxon>Methanobacteriati</taxon>
        <taxon>Thermoplasmatota</taxon>
        <taxon>Candidatus Poseidoniia</taxon>
        <taxon>environmental samples</taxon>
    </lineage>
</organism>
<reference evidence="6" key="1">
    <citation type="submission" date="2014-11" db="EMBL/GenBank/DDBJ databases">
        <authorList>
            <person name="Zhu J."/>
            <person name="Qi W."/>
            <person name="Song R."/>
        </authorList>
    </citation>
    <scope>NUCLEOTIDE SEQUENCE</scope>
</reference>
<evidence type="ECO:0000256" key="2">
    <source>
        <dbReference type="ARBA" id="ARBA00022695"/>
    </source>
</evidence>
<dbReference type="NCBIfam" id="TIGR00125">
    <property type="entry name" value="cyt_tran_rel"/>
    <property type="match status" value="1"/>
</dbReference>
<accession>A0A1B1TAU4</accession>
<keyword evidence="3" id="KW-0547">Nucleotide-binding</keyword>
<dbReference type="AlphaFoldDB" id="A0A1B1TAU4"/>
<evidence type="ECO:0000256" key="4">
    <source>
        <dbReference type="ARBA" id="ARBA00022840"/>
    </source>
</evidence>
<dbReference type="InterPro" id="IPR014729">
    <property type="entry name" value="Rossmann-like_a/b/a_fold"/>
</dbReference>